<evidence type="ECO:0000259" key="3">
    <source>
        <dbReference type="Pfam" id="PF08212"/>
    </source>
</evidence>
<dbReference type="STRING" id="28092.WM40_09960"/>
<dbReference type="RefSeq" id="WP_046152785.1">
    <property type="nucleotide sequence ID" value="NZ_CADFGU010000011.1"/>
</dbReference>
<comment type="caution">
    <text evidence="4">The sequence shown here is derived from an EMBL/GenBank/DDBJ whole genome shotgun (WGS) entry which is preliminary data.</text>
</comment>
<dbReference type="InterPro" id="IPR012674">
    <property type="entry name" value="Calycin"/>
</dbReference>
<evidence type="ECO:0000313" key="5">
    <source>
        <dbReference type="Proteomes" id="UP000033618"/>
    </source>
</evidence>
<comment type="subunit">
    <text evidence="2">Homodimer.</text>
</comment>
<evidence type="ECO:0000256" key="1">
    <source>
        <dbReference type="ARBA" id="ARBA00006889"/>
    </source>
</evidence>
<comment type="subcellular location">
    <subcellularLocation>
        <location evidence="2">Cell outer membrane</location>
    </subcellularLocation>
</comment>
<sequence length="186" mass="20907">MAYEQWRKWIVAAVITGGVLSTGIPAKAEEMVGNHRVPEPAKAVDLDQYVGNWYEFARYDNLFERNCEGVTAQYEKRNDGLIRVVNVCREGSATGPARSIEGKAQVIENSQNAKLKVSFFGPFYVGRYWVLDHADDYSWSIVGEPTGLFLWILTRDAKPSQTLADALIVRATQLGYDASKIRKTQQ</sequence>
<keyword evidence="2" id="KW-0449">Lipoprotein</keyword>
<dbReference type="EMBL" id="LAQU01000008">
    <property type="protein sequence ID" value="KKB63654.1"/>
    <property type="molecule type" value="Genomic_DNA"/>
</dbReference>
<dbReference type="OrthoDB" id="9793905at2"/>
<proteinExistence type="inferred from homology"/>
<gene>
    <name evidence="4" type="ORF">WM40_09960</name>
</gene>
<keyword evidence="5" id="KW-1185">Reference proteome</keyword>
<dbReference type="PANTHER" id="PTHR10612">
    <property type="entry name" value="APOLIPOPROTEIN D"/>
    <property type="match status" value="1"/>
</dbReference>
<reference evidence="4 5" key="1">
    <citation type="submission" date="2015-03" db="EMBL/GenBank/DDBJ databases">
        <title>Draft Genome Sequence of Burkholderia andropogonis type strain ICMP2807, isolated from Sorghum bicolor.</title>
        <authorList>
            <person name="Lopes-Santos L."/>
            <person name="Castro D.B."/>
            <person name="Ottoboni L.M."/>
            <person name="Park D."/>
            <person name="Weirc B.S."/>
            <person name="Destefano S.A."/>
        </authorList>
    </citation>
    <scope>NUCLEOTIDE SEQUENCE [LARGE SCALE GENOMIC DNA]</scope>
    <source>
        <strain evidence="4 5">ICMP2807</strain>
    </source>
</reference>
<organism evidence="4 5">
    <name type="scientific">Robbsia andropogonis</name>
    <dbReference type="NCBI Taxonomy" id="28092"/>
    <lineage>
        <taxon>Bacteria</taxon>
        <taxon>Pseudomonadati</taxon>
        <taxon>Pseudomonadota</taxon>
        <taxon>Betaproteobacteria</taxon>
        <taxon>Burkholderiales</taxon>
        <taxon>Burkholderiaceae</taxon>
        <taxon>Robbsia</taxon>
    </lineage>
</organism>
<dbReference type="InterPro" id="IPR002446">
    <property type="entry name" value="Lipocalin_bac"/>
</dbReference>
<dbReference type="Proteomes" id="UP000033618">
    <property type="component" value="Unassembled WGS sequence"/>
</dbReference>
<dbReference type="GO" id="GO:0008289">
    <property type="term" value="F:lipid binding"/>
    <property type="evidence" value="ECO:0007669"/>
    <property type="project" value="UniProtKB-UniRule"/>
</dbReference>
<name>A0A0F5K1B7_9BURK</name>
<dbReference type="PANTHER" id="PTHR10612:SF34">
    <property type="entry name" value="APOLIPOPROTEIN D"/>
    <property type="match status" value="1"/>
</dbReference>
<dbReference type="AlphaFoldDB" id="A0A0F5K1B7"/>
<dbReference type="PRINTS" id="PR01171">
    <property type="entry name" value="BCTLIPOCALIN"/>
</dbReference>
<dbReference type="InterPro" id="IPR000566">
    <property type="entry name" value="Lipocln_cytosolic_FA-bd_dom"/>
</dbReference>
<dbReference type="GO" id="GO:0006950">
    <property type="term" value="P:response to stress"/>
    <property type="evidence" value="ECO:0007669"/>
    <property type="project" value="UniProtKB-ARBA"/>
</dbReference>
<dbReference type="PIRSF" id="PIRSF036893">
    <property type="entry name" value="Lipocalin_ApoD"/>
    <property type="match status" value="1"/>
</dbReference>
<dbReference type="SUPFAM" id="SSF50814">
    <property type="entry name" value="Lipocalins"/>
    <property type="match status" value="1"/>
</dbReference>
<keyword evidence="2" id="KW-0472">Membrane</keyword>
<keyword evidence="2" id="KW-0998">Cell outer membrane</keyword>
<keyword evidence="2" id="KW-0446">Lipid-binding</keyword>
<dbReference type="GO" id="GO:0009279">
    <property type="term" value="C:cell outer membrane"/>
    <property type="evidence" value="ECO:0007669"/>
    <property type="project" value="UniProtKB-SubCell"/>
</dbReference>
<evidence type="ECO:0000256" key="2">
    <source>
        <dbReference type="PIRNR" id="PIRNR036893"/>
    </source>
</evidence>
<evidence type="ECO:0000313" key="4">
    <source>
        <dbReference type="EMBL" id="KKB63654.1"/>
    </source>
</evidence>
<protein>
    <recommendedName>
        <fullName evidence="2">Outer membrane lipoprotein Blc</fullName>
    </recommendedName>
</protein>
<dbReference type="PATRIC" id="fig|28092.6.peg.2349"/>
<dbReference type="InterPro" id="IPR022271">
    <property type="entry name" value="Lipocalin_ApoD"/>
</dbReference>
<feature type="domain" description="Lipocalin/cytosolic fatty-acid binding" evidence="3">
    <location>
        <begin position="44"/>
        <end position="186"/>
    </location>
</feature>
<dbReference type="CDD" id="cd19438">
    <property type="entry name" value="lipocalin_Blc-like"/>
    <property type="match status" value="1"/>
</dbReference>
<dbReference type="InterPro" id="IPR047202">
    <property type="entry name" value="Lipocalin_Blc-like_dom"/>
</dbReference>
<comment type="function">
    <text evidence="2">Involved in the storage or transport of lipids necessary for membrane maintenance under stressful conditions. Displays a binding preference for lysophospholipids.</text>
</comment>
<dbReference type="Pfam" id="PF08212">
    <property type="entry name" value="Lipocalin_2"/>
    <property type="match status" value="1"/>
</dbReference>
<dbReference type="Gene3D" id="2.40.128.20">
    <property type="match status" value="1"/>
</dbReference>
<accession>A0A0F5K1B7</accession>
<comment type="similarity">
    <text evidence="1 2">Belongs to the calycin superfamily. Lipocalin family.</text>
</comment>